<name>A0AAW8B4S2_9GAMM</name>
<keyword evidence="1" id="KW-0732">Signal</keyword>
<dbReference type="PROSITE" id="PS51257">
    <property type="entry name" value="PROKAR_LIPOPROTEIN"/>
    <property type="match status" value="1"/>
</dbReference>
<dbReference type="Proteomes" id="UP001178354">
    <property type="component" value="Unassembled WGS sequence"/>
</dbReference>
<dbReference type="AlphaFoldDB" id="A0AAW8B4S2"/>
<keyword evidence="3" id="KW-1185">Reference proteome</keyword>
<dbReference type="RefSeq" id="WP_305170587.1">
    <property type="nucleotide sequence ID" value="NZ_JAUUUU010000004.1"/>
</dbReference>
<protein>
    <recommendedName>
        <fullName evidence="4">DUF4136 domain-containing protein</fullName>
    </recommendedName>
</protein>
<evidence type="ECO:0000313" key="3">
    <source>
        <dbReference type="Proteomes" id="UP001178354"/>
    </source>
</evidence>
<accession>A0AAW8B4S2</accession>
<organism evidence="2 3">
    <name type="scientific">Porticoccus litoralis</name>
    <dbReference type="NCBI Taxonomy" id="434086"/>
    <lineage>
        <taxon>Bacteria</taxon>
        <taxon>Pseudomonadati</taxon>
        <taxon>Pseudomonadota</taxon>
        <taxon>Gammaproteobacteria</taxon>
        <taxon>Cellvibrionales</taxon>
        <taxon>Porticoccaceae</taxon>
        <taxon>Porticoccus</taxon>
    </lineage>
</organism>
<proteinExistence type="predicted"/>
<feature type="signal peptide" evidence="1">
    <location>
        <begin position="1"/>
        <end position="27"/>
    </location>
</feature>
<evidence type="ECO:0008006" key="4">
    <source>
        <dbReference type="Google" id="ProtNLM"/>
    </source>
</evidence>
<sequence>MNKNPATRLVSSLLLMTIVLLSGCSTNVTVNGDYPSALTRKQPLHVGLVMDDQFSHYQFESTDDKQLPVTMALGESQVKLFSRVFADMFISTTTYNSPPAKNPALDLLIVPVVEEVQLATPFETKLNVYEVWIKYSLKVLDGNGQPIADWLMSSYGKTQSRFLKSDEEALNQATISALRDAGARLVLEFHRVPEVKRWLASRQADTQLSRSDIP</sequence>
<feature type="chain" id="PRO_5043499484" description="DUF4136 domain-containing protein" evidence="1">
    <location>
        <begin position="28"/>
        <end position="214"/>
    </location>
</feature>
<comment type="caution">
    <text evidence="2">The sequence shown here is derived from an EMBL/GenBank/DDBJ whole genome shotgun (WGS) entry which is preliminary data.</text>
</comment>
<evidence type="ECO:0000256" key="1">
    <source>
        <dbReference type="SAM" id="SignalP"/>
    </source>
</evidence>
<dbReference type="EMBL" id="JAUUUU010000004">
    <property type="protein sequence ID" value="MDP1520981.1"/>
    <property type="molecule type" value="Genomic_DNA"/>
</dbReference>
<reference evidence="2" key="1">
    <citation type="journal article" date="2010" name="Int. J. Syst. Evol. Microbiol.">
        <title>Porticoccus litoralis gen. nov., sp. nov., a gammaproteobacterium isolated from the Yellow Sea.</title>
        <authorList>
            <person name="Oh H.M."/>
            <person name="Kim H."/>
            <person name="Kim K.M."/>
            <person name="Min G.S."/>
            <person name="Cho J.C."/>
        </authorList>
    </citation>
    <scope>NUCLEOTIDE SEQUENCE</scope>
    <source>
        <strain evidence="2">DSM 25064</strain>
    </source>
</reference>
<reference evidence="2" key="2">
    <citation type="submission" date="2023-08" db="EMBL/GenBank/DDBJ databases">
        <authorList>
            <person name="Luo J."/>
        </authorList>
    </citation>
    <scope>NUCLEOTIDE SEQUENCE</scope>
    <source>
        <strain evidence="2">DSM 25064</strain>
    </source>
</reference>
<gene>
    <name evidence="2" type="ORF">Q8A57_08375</name>
</gene>
<evidence type="ECO:0000313" key="2">
    <source>
        <dbReference type="EMBL" id="MDP1520981.1"/>
    </source>
</evidence>